<evidence type="ECO:0000259" key="1">
    <source>
        <dbReference type="Pfam" id="PF10400"/>
    </source>
</evidence>
<reference evidence="2 3" key="1">
    <citation type="submission" date="2019-10" db="EMBL/GenBank/DDBJ databases">
        <title>Alkalibaculum tamaniensis sp.nov., a new alkaliphilic acetogen, isolated on methoxylated aromatics from a mud volcano.</title>
        <authorList>
            <person name="Khomyakova M.A."/>
            <person name="Merkel A.Y."/>
            <person name="Bonch-Osmolovskaya E.A."/>
            <person name="Slobodkin A.I."/>
        </authorList>
    </citation>
    <scope>NUCLEOTIDE SEQUENCE [LARGE SCALE GENOMIC DNA]</scope>
    <source>
        <strain evidence="2 3">M08DMB</strain>
    </source>
</reference>
<organism evidence="2 3">
    <name type="scientific">Alkalibaculum sporogenes</name>
    <dbReference type="NCBI Taxonomy" id="2655001"/>
    <lineage>
        <taxon>Bacteria</taxon>
        <taxon>Bacillati</taxon>
        <taxon>Bacillota</taxon>
        <taxon>Clostridia</taxon>
        <taxon>Eubacteriales</taxon>
        <taxon>Eubacteriaceae</taxon>
        <taxon>Alkalibaculum</taxon>
    </lineage>
</organism>
<accession>A0A6A7K4N3</accession>
<proteinExistence type="predicted"/>
<dbReference type="EMBL" id="WHNX01000002">
    <property type="protein sequence ID" value="MPW24402.1"/>
    <property type="molecule type" value="Genomic_DNA"/>
</dbReference>
<dbReference type="AlphaFoldDB" id="A0A6A7K4N3"/>
<evidence type="ECO:0000313" key="2">
    <source>
        <dbReference type="EMBL" id="MPW24402.1"/>
    </source>
</evidence>
<feature type="domain" description="Transcription regulator PadR C-terminal" evidence="1">
    <location>
        <begin position="12"/>
        <end position="74"/>
    </location>
</feature>
<evidence type="ECO:0000313" key="3">
    <source>
        <dbReference type="Proteomes" id="UP000440004"/>
    </source>
</evidence>
<dbReference type="InterPro" id="IPR018309">
    <property type="entry name" value="Tscrpt_reg_PadR_C"/>
</dbReference>
<dbReference type="Gene3D" id="6.10.140.190">
    <property type="match status" value="1"/>
</dbReference>
<dbReference type="Pfam" id="PF10400">
    <property type="entry name" value="Vir_act_alpha_C"/>
    <property type="match status" value="1"/>
</dbReference>
<name>A0A6A7K4N3_9FIRM</name>
<keyword evidence="3" id="KW-1185">Reference proteome</keyword>
<protein>
    <recommendedName>
        <fullName evidence="1">Transcription regulator PadR C-terminal domain-containing protein</fullName>
    </recommendedName>
</protein>
<dbReference type="Proteomes" id="UP000440004">
    <property type="component" value="Unassembled WGS sequence"/>
</dbReference>
<comment type="caution">
    <text evidence="2">The sequence shown here is derived from an EMBL/GenBank/DDBJ whole genome shotgun (WGS) entry which is preliminary data.</text>
</comment>
<gene>
    <name evidence="2" type="ORF">GC105_01170</name>
</gene>
<sequence length="86" mass="9984">MKTVASVTWTGLTQQLEQSKEKLSKLEMSMLDHPYNKVISDILSPKYGDYIVLKGAIIRERTYIDWLVECINEIEICSVNYSCFFN</sequence>